<dbReference type="FunFam" id="1.10.340.30:FF:000005">
    <property type="entry name" value="Endonuclease III-like protein 1"/>
    <property type="match status" value="1"/>
</dbReference>
<dbReference type="PANTHER" id="PTHR43286">
    <property type="entry name" value="ENDONUCLEASE III-LIKE PROTEIN 1"/>
    <property type="match status" value="1"/>
</dbReference>
<keyword evidence="11 14" id="KW-0456">Lyase</keyword>
<evidence type="ECO:0000256" key="3">
    <source>
        <dbReference type="ARBA" id="ARBA00022485"/>
    </source>
</evidence>
<dbReference type="OrthoDB" id="2099276at2759"/>
<reference evidence="17 18" key="1">
    <citation type="submission" date="2020-08" db="EMBL/GenBank/DDBJ databases">
        <authorList>
            <person name="Hejnol A."/>
        </authorList>
    </citation>
    <scope>NUCLEOTIDE SEQUENCE [LARGE SCALE GENOMIC DNA]</scope>
</reference>
<evidence type="ECO:0000256" key="9">
    <source>
        <dbReference type="ARBA" id="ARBA00023014"/>
    </source>
</evidence>
<evidence type="ECO:0000256" key="2">
    <source>
        <dbReference type="ARBA" id="ARBA00008343"/>
    </source>
</evidence>
<dbReference type="SMART" id="SM00478">
    <property type="entry name" value="ENDO3c"/>
    <property type="match status" value="1"/>
</dbReference>
<evidence type="ECO:0000256" key="4">
    <source>
        <dbReference type="ARBA" id="ARBA00022723"/>
    </source>
</evidence>
<evidence type="ECO:0000313" key="18">
    <source>
        <dbReference type="Proteomes" id="UP000549394"/>
    </source>
</evidence>
<evidence type="ECO:0000256" key="6">
    <source>
        <dbReference type="ARBA" id="ARBA00022801"/>
    </source>
</evidence>
<dbReference type="InterPro" id="IPR023170">
    <property type="entry name" value="HhH_base_excis_C"/>
</dbReference>
<comment type="function">
    <text evidence="14">Bifunctional DNA N-glycosylase with associated apurinic/apyrimidinic (AP) lyase function that catalyzes the first step in base excision repair (BER), the primary repair pathway for the repair of oxidative DNA damage. The DNA N-glycosylase activity releases the damaged DNA base from DNA by cleaving the N-glycosidic bond, leaving an AP site. The AP lyase activity cleaves the phosphodiester bond 3' to the AP site by a beta-elimination. Primarily recognizes and repairs oxidative base damage of pyrimidines.</text>
</comment>
<feature type="region of interest" description="Disordered" evidence="15">
    <location>
        <begin position="1"/>
        <end position="47"/>
    </location>
</feature>
<dbReference type="GO" id="GO:0000703">
    <property type="term" value="F:oxidized pyrimidine nucleobase lesion DNA N-glycosylase activity"/>
    <property type="evidence" value="ECO:0007669"/>
    <property type="project" value="UniProtKB-UniRule"/>
</dbReference>
<keyword evidence="12 14" id="KW-0326">Glycosidase</keyword>
<dbReference type="PANTHER" id="PTHR43286:SF1">
    <property type="entry name" value="ENDONUCLEASE III-LIKE PROTEIN 1"/>
    <property type="match status" value="1"/>
</dbReference>
<dbReference type="GO" id="GO:0003677">
    <property type="term" value="F:DNA binding"/>
    <property type="evidence" value="ECO:0007669"/>
    <property type="project" value="UniProtKB-UniRule"/>
</dbReference>
<accession>A0A7I8W757</accession>
<dbReference type="Pfam" id="PF00633">
    <property type="entry name" value="HHH"/>
    <property type="match status" value="1"/>
</dbReference>
<dbReference type="InterPro" id="IPR030841">
    <property type="entry name" value="NTH1"/>
</dbReference>
<keyword evidence="3" id="KW-0004">4Fe-4S</keyword>
<feature type="compositionally biased region" description="Basic and acidic residues" evidence="15">
    <location>
        <begin position="1"/>
        <end position="17"/>
    </location>
</feature>
<gene>
    <name evidence="14" type="primary">NTH1</name>
    <name evidence="17" type="ORF">DGYR_LOCUS11690</name>
</gene>
<evidence type="ECO:0000256" key="5">
    <source>
        <dbReference type="ARBA" id="ARBA00022763"/>
    </source>
</evidence>
<dbReference type="PROSITE" id="PS00764">
    <property type="entry name" value="ENDONUCLEASE_III_1"/>
    <property type="match status" value="1"/>
</dbReference>
<feature type="compositionally biased region" description="Basic and acidic residues" evidence="15">
    <location>
        <begin position="35"/>
        <end position="47"/>
    </location>
</feature>
<dbReference type="GO" id="GO:0005634">
    <property type="term" value="C:nucleus"/>
    <property type="evidence" value="ECO:0007669"/>
    <property type="project" value="UniProtKB-SubCell"/>
</dbReference>
<comment type="caution">
    <text evidence="17">The sequence shown here is derived from an EMBL/GenBank/DDBJ whole genome shotgun (WGS) entry which is preliminary data.</text>
</comment>
<comment type="caution">
    <text evidence="14">Lacks conserved residue(s) required for the propagation of feature annotation.</text>
</comment>
<evidence type="ECO:0000256" key="14">
    <source>
        <dbReference type="HAMAP-Rule" id="MF_03183"/>
    </source>
</evidence>
<keyword evidence="9" id="KW-0411">Iron-sulfur</keyword>
<comment type="catalytic activity">
    <reaction evidence="13 14">
        <text>2'-deoxyribonucleotide-(2'-deoxyribose 5'-phosphate)-2'-deoxyribonucleotide-DNA = a 3'-end 2'-deoxyribonucleotide-(2,3-dehydro-2,3-deoxyribose 5'-phosphate)-DNA + a 5'-end 5'-phospho-2'-deoxyribonucleoside-DNA + H(+)</text>
        <dbReference type="Rhea" id="RHEA:66592"/>
        <dbReference type="Rhea" id="RHEA-COMP:13180"/>
        <dbReference type="Rhea" id="RHEA-COMP:16897"/>
        <dbReference type="Rhea" id="RHEA-COMP:17067"/>
        <dbReference type="ChEBI" id="CHEBI:15378"/>
        <dbReference type="ChEBI" id="CHEBI:136412"/>
        <dbReference type="ChEBI" id="CHEBI:157695"/>
        <dbReference type="ChEBI" id="CHEBI:167181"/>
        <dbReference type="EC" id="4.2.99.18"/>
    </reaction>
</comment>
<evidence type="ECO:0000256" key="15">
    <source>
        <dbReference type="SAM" id="MobiDB-lite"/>
    </source>
</evidence>
<feature type="domain" description="HhH-GPD" evidence="16">
    <location>
        <begin position="103"/>
        <end position="253"/>
    </location>
</feature>
<evidence type="ECO:0000256" key="8">
    <source>
        <dbReference type="ARBA" id="ARBA00023004"/>
    </source>
</evidence>
<dbReference type="PROSITE" id="PS01155">
    <property type="entry name" value="ENDONUCLEASE_III_2"/>
    <property type="match status" value="1"/>
</dbReference>
<keyword evidence="14" id="KW-0539">Nucleus</keyword>
<sequence length="309" mass="35553">MGMDQKDMSEIGEDSKYFVKSTKTRGKGKVKKEKRTSSEAENHEIDLKKEKWEPENWKIHIKNIEKMRSEREAPVDTMGCDAVGDKKAEGHVYRYQVLISLMLSSQTKDQVNDAAMSKLKKHGCNIDNILKTEDDLLQELIYPVSFYRTKVKNIKKTTKILKDKFKGDVPDNLDDLLALPGIGPKMAFLILRSAWNKLEGIGVDTHVHRISNRLKWLQKPTKTPEQTRHGLEDWLPKEYWDTVNHLLVGFGQTICAPVRPKCSECLNKDICPSFEGLKSTKSVRKPKTRKISKEDKVEIKEETKEEINT</sequence>
<name>A0A7I8W757_9ANNE</name>
<dbReference type="EC" id="4.2.99.18" evidence="14"/>
<proteinExistence type="inferred from homology"/>
<dbReference type="InterPro" id="IPR003265">
    <property type="entry name" value="HhH-GPD_domain"/>
</dbReference>
<dbReference type="InterPro" id="IPR003651">
    <property type="entry name" value="Endonuclease3_FeS-loop_motif"/>
</dbReference>
<dbReference type="GO" id="GO:0046872">
    <property type="term" value="F:metal ion binding"/>
    <property type="evidence" value="ECO:0007669"/>
    <property type="project" value="UniProtKB-KW"/>
</dbReference>
<dbReference type="InterPro" id="IPR004035">
    <property type="entry name" value="Endouclease-III_FeS-bd_BS"/>
</dbReference>
<keyword evidence="14" id="KW-0496">Mitochondrion</keyword>
<keyword evidence="5 14" id="KW-0227">DNA damage</keyword>
<dbReference type="Gene3D" id="1.10.340.30">
    <property type="entry name" value="Hypothetical protein, domain 2"/>
    <property type="match status" value="1"/>
</dbReference>
<dbReference type="GO" id="GO:0006285">
    <property type="term" value="P:base-excision repair, AP site formation"/>
    <property type="evidence" value="ECO:0007669"/>
    <property type="project" value="UniProtKB-UniRule"/>
</dbReference>
<keyword evidence="8" id="KW-0408">Iron</keyword>
<evidence type="ECO:0000256" key="12">
    <source>
        <dbReference type="ARBA" id="ARBA00023295"/>
    </source>
</evidence>
<evidence type="ECO:0000313" key="17">
    <source>
        <dbReference type="EMBL" id="CAD5124098.1"/>
    </source>
</evidence>
<evidence type="ECO:0000256" key="1">
    <source>
        <dbReference type="ARBA" id="ARBA00001966"/>
    </source>
</evidence>
<comment type="subcellular location">
    <subcellularLocation>
        <location evidence="14">Nucleus</location>
    </subcellularLocation>
    <subcellularLocation>
        <location evidence="14">Mitochondrion</location>
    </subcellularLocation>
</comment>
<keyword evidence="10 14" id="KW-0234">DNA repair</keyword>
<dbReference type="InterPro" id="IPR000445">
    <property type="entry name" value="HhH_motif"/>
</dbReference>
<dbReference type="InterPro" id="IPR004036">
    <property type="entry name" value="Endonuclease-III-like_CS2"/>
</dbReference>
<dbReference type="GO" id="GO:0140078">
    <property type="term" value="F:class I DNA-(apurinic or apyrimidinic site) endonuclease activity"/>
    <property type="evidence" value="ECO:0007669"/>
    <property type="project" value="UniProtKB-EC"/>
</dbReference>
<keyword evidence="18" id="KW-1185">Reference proteome</keyword>
<dbReference type="Gene3D" id="1.10.1670.10">
    <property type="entry name" value="Helix-hairpin-Helix base-excision DNA repair enzymes (C-terminal)"/>
    <property type="match status" value="1"/>
</dbReference>
<dbReference type="Pfam" id="PF00730">
    <property type="entry name" value="HhH-GPD"/>
    <property type="match status" value="1"/>
</dbReference>
<comment type="similarity">
    <text evidence="2 14">Belongs to the Nth/MutY family.</text>
</comment>
<dbReference type="InterPro" id="IPR011257">
    <property type="entry name" value="DNA_glycosylase"/>
</dbReference>
<keyword evidence="4" id="KW-0479">Metal-binding</keyword>
<keyword evidence="6 14" id="KW-0378">Hydrolase</keyword>
<dbReference type="CDD" id="cd00056">
    <property type="entry name" value="ENDO3c"/>
    <property type="match status" value="1"/>
</dbReference>
<dbReference type="EMBL" id="CAJFCJ010000020">
    <property type="protein sequence ID" value="CAD5124098.1"/>
    <property type="molecule type" value="Genomic_DNA"/>
</dbReference>
<dbReference type="GO" id="GO:0006289">
    <property type="term" value="P:nucleotide-excision repair"/>
    <property type="evidence" value="ECO:0007669"/>
    <property type="project" value="TreeGrafter"/>
</dbReference>
<organism evidence="17 18">
    <name type="scientific">Dimorphilus gyrociliatus</name>
    <dbReference type="NCBI Taxonomy" id="2664684"/>
    <lineage>
        <taxon>Eukaryota</taxon>
        <taxon>Metazoa</taxon>
        <taxon>Spiralia</taxon>
        <taxon>Lophotrochozoa</taxon>
        <taxon>Annelida</taxon>
        <taxon>Polychaeta</taxon>
        <taxon>Polychaeta incertae sedis</taxon>
        <taxon>Dinophilidae</taxon>
        <taxon>Dimorphilus</taxon>
    </lineage>
</organism>
<evidence type="ECO:0000256" key="10">
    <source>
        <dbReference type="ARBA" id="ARBA00023204"/>
    </source>
</evidence>
<evidence type="ECO:0000256" key="13">
    <source>
        <dbReference type="ARBA" id="ARBA00044632"/>
    </source>
</evidence>
<dbReference type="GO" id="GO:0051539">
    <property type="term" value="F:4 iron, 4 sulfur cluster binding"/>
    <property type="evidence" value="ECO:0007669"/>
    <property type="project" value="UniProtKB-KW"/>
</dbReference>
<dbReference type="EC" id="3.2.2.-" evidence="14"/>
<dbReference type="HAMAP" id="MF_03183">
    <property type="entry name" value="Endonuclease_III_Nth"/>
    <property type="match status" value="1"/>
</dbReference>
<dbReference type="AlphaFoldDB" id="A0A7I8W757"/>
<dbReference type="FunFam" id="1.10.1670.10:FF:000003">
    <property type="entry name" value="Endonuclease III homolog"/>
    <property type="match status" value="1"/>
</dbReference>
<comment type="cofactor">
    <cofactor evidence="1">
        <name>[4Fe-4S] cluster</name>
        <dbReference type="ChEBI" id="CHEBI:49883"/>
    </cofactor>
</comment>
<dbReference type="SMART" id="SM00525">
    <property type="entry name" value="FES"/>
    <property type="match status" value="1"/>
</dbReference>
<evidence type="ECO:0000256" key="7">
    <source>
        <dbReference type="ARBA" id="ARBA00022946"/>
    </source>
</evidence>
<dbReference type="GO" id="GO:0005739">
    <property type="term" value="C:mitochondrion"/>
    <property type="evidence" value="ECO:0007669"/>
    <property type="project" value="UniProtKB-SubCell"/>
</dbReference>
<dbReference type="Proteomes" id="UP000549394">
    <property type="component" value="Unassembled WGS sequence"/>
</dbReference>
<dbReference type="SUPFAM" id="SSF48150">
    <property type="entry name" value="DNA-glycosylase"/>
    <property type="match status" value="1"/>
</dbReference>
<protein>
    <recommendedName>
        <fullName evidence="14">Endonuclease III homolog</fullName>
        <ecNumber evidence="14">3.2.2.-</ecNumber>
        <ecNumber evidence="14">4.2.99.18</ecNumber>
    </recommendedName>
    <alternativeName>
        <fullName evidence="14">Bifunctional DNA N-glycosylase/DNA-(apurinic or apyrimidinic site) lyase</fullName>
        <shortName evidence="14">DNA glycosylase/AP lyase</shortName>
    </alternativeName>
</protein>
<evidence type="ECO:0000259" key="16">
    <source>
        <dbReference type="SMART" id="SM00478"/>
    </source>
</evidence>
<evidence type="ECO:0000256" key="11">
    <source>
        <dbReference type="ARBA" id="ARBA00023239"/>
    </source>
</evidence>
<keyword evidence="7" id="KW-0809">Transit peptide</keyword>
<feature type="compositionally biased region" description="Basic residues" evidence="15">
    <location>
        <begin position="22"/>
        <end position="34"/>
    </location>
</feature>